<accession>V2WVV4</accession>
<evidence type="ECO:0000313" key="1">
    <source>
        <dbReference type="EMBL" id="ESK85702.1"/>
    </source>
</evidence>
<dbReference type="KEGG" id="mrr:Moror_9900"/>
<comment type="caution">
    <text evidence="1">The sequence shown here is derived from an EMBL/GenBank/DDBJ whole genome shotgun (WGS) entry which is preliminary data.</text>
</comment>
<dbReference type="AlphaFoldDB" id="V2WVV4"/>
<keyword evidence="2" id="KW-1185">Reference proteome</keyword>
<evidence type="ECO:0000313" key="2">
    <source>
        <dbReference type="Proteomes" id="UP000017559"/>
    </source>
</evidence>
<proteinExistence type="predicted"/>
<dbReference type="HOGENOM" id="CLU_2320970_0_0_1"/>
<organism evidence="1 2">
    <name type="scientific">Moniliophthora roreri (strain MCA 2997)</name>
    <name type="common">Cocoa frosty pod rot fungus</name>
    <name type="synonym">Crinipellis roreri</name>
    <dbReference type="NCBI Taxonomy" id="1381753"/>
    <lineage>
        <taxon>Eukaryota</taxon>
        <taxon>Fungi</taxon>
        <taxon>Dikarya</taxon>
        <taxon>Basidiomycota</taxon>
        <taxon>Agaricomycotina</taxon>
        <taxon>Agaricomycetes</taxon>
        <taxon>Agaricomycetidae</taxon>
        <taxon>Agaricales</taxon>
        <taxon>Marasmiineae</taxon>
        <taxon>Marasmiaceae</taxon>
        <taxon>Moniliophthora</taxon>
    </lineage>
</organism>
<dbReference type="EMBL" id="AWSO01001034">
    <property type="protein sequence ID" value="ESK85702.1"/>
    <property type="molecule type" value="Genomic_DNA"/>
</dbReference>
<protein>
    <submittedName>
        <fullName evidence="1">Uncharacterized protein</fullName>
    </submittedName>
</protein>
<gene>
    <name evidence="1" type="ORF">Moror_9900</name>
</gene>
<reference evidence="1 2" key="1">
    <citation type="journal article" date="2014" name="BMC Genomics">
        <title>Genome and secretome analysis of the hemibiotrophic fungal pathogen, Moniliophthora roreri, which causes frosty pod rot disease of cacao: mechanisms of the biotrophic and necrotrophic phases.</title>
        <authorList>
            <person name="Meinhardt L.W."/>
            <person name="Costa G.G.L."/>
            <person name="Thomazella D.P.T."/>
            <person name="Teixeira P.J.P.L."/>
            <person name="Carazzolle M.F."/>
            <person name="Schuster S.C."/>
            <person name="Carlson J.E."/>
            <person name="Guiltinan M.J."/>
            <person name="Mieczkowski P."/>
            <person name="Farmer A."/>
            <person name="Ramaraj T."/>
            <person name="Crozier J."/>
            <person name="Davis R.E."/>
            <person name="Shao J."/>
            <person name="Melnick R.L."/>
            <person name="Pereira G.A.G."/>
            <person name="Bailey B.A."/>
        </authorList>
    </citation>
    <scope>NUCLEOTIDE SEQUENCE [LARGE SCALE GENOMIC DNA]</scope>
    <source>
        <strain evidence="1 2">MCA 2997</strain>
    </source>
</reference>
<name>V2WVV4_MONRO</name>
<sequence>MHSIFQIDKPDIHVLYASFADSLQGPTHSGNFYLGEEQIQLNLQVLQSFDDINHYSSIRKQLSGAQRWHMEIKKAEVEEAVLPEEAKTVVMAHMYIGRT</sequence>
<dbReference type="Proteomes" id="UP000017559">
    <property type="component" value="Unassembled WGS sequence"/>
</dbReference>